<dbReference type="PANTHER" id="PTHR43669:SF3">
    <property type="entry name" value="ALCOHOL DEHYDROGENASE, PUTATIVE (AFU_ORTHOLOGUE AFUA_3G03445)-RELATED"/>
    <property type="match status" value="1"/>
</dbReference>
<dbReference type="InterPro" id="IPR036409">
    <property type="entry name" value="Aldolase_II/adducin_N_sf"/>
</dbReference>
<dbReference type="EMBL" id="CP089982">
    <property type="protein sequence ID" value="WXA96091.1"/>
    <property type="molecule type" value="Genomic_DNA"/>
</dbReference>
<dbReference type="PANTHER" id="PTHR43669">
    <property type="entry name" value="5-KETO-D-GLUCONATE 5-REDUCTASE"/>
    <property type="match status" value="1"/>
</dbReference>
<dbReference type="Gene3D" id="3.40.50.720">
    <property type="entry name" value="NAD(P)-binding Rossmann-like Domain"/>
    <property type="match status" value="1"/>
</dbReference>
<evidence type="ECO:0000256" key="1">
    <source>
        <dbReference type="ARBA" id="ARBA00006484"/>
    </source>
</evidence>
<dbReference type="Gene3D" id="3.40.225.10">
    <property type="entry name" value="Class II aldolase/adducin N-terminal domain"/>
    <property type="match status" value="1"/>
</dbReference>
<dbReference type="SUPFAM" id="SSF51735">
    <property type="entry name" value="NAD(P)-binding Rossmann-fold domains"/>
    <property type="match status" value="1"/>
</dbReference>
<proteinExistence type="inferred from homology"/>
<dbReference type="InterPro" id="IPR001303">
    <property type="entry name" value="Aldolase_II/adducin_N"/>
</dbReference>
<accession>A0ABZ2KBM0</accession>
<evidence type="ECO:0000256" key="2">
    <source>
        <dbReference type="ARBA" id="ARBA00023002"/>
    </source>
</evidence>
<dbReference type="Pfam" id="PF13561">
    <property type="entry name" value="adh_short_C2"/>
    <property type="match status" value="1"/>
</dbReference>
<dbReference type="Proteomes" id="UP001379533">
    <property type="component" value="Chromosome"/>
</dbReference>
<dbReference type="InterPro" id="IPR036291">
    <property type="entry name" value="NAD(P)-bd_dom_sf"/>
</dbReference>
<dbReference type="InterPro" id="IPR020904">
    <property type="entry name" value="Sc_DH/Rdtase_CS"/>
</dbReference>
<dbReference type="Pfam" id="PF00596">
    <property type="entry name" value="Aldolase_II"/>
    <property type="match status" value="1"/>
</dbReference>
<evidence type="ECO:0000313" key="5">
    <source>
        <dbReference type="Proteomes" id="UP001379533"/>
    </source>
</evidence>
<organism evidence="4 5">
    <name type="scientific">Pendulispora brunnea</name>
    <dbReference type="NCBI Taxonomy" id="2905690"/>
    <lineage>
        <taxon>Bacteria</taxon>
        <taxon>Pseudomonadati</taxon>
        <taxon>Myxococcota</taxon>
        <taxon>Myxococcia</taxon>
        <taxon>Myxococcales</taxon>
        <taxon>Sorangiineae</taxon>
        <taxon>Pendulisporaceae</taxon>
        <taxon>Pendulispora</taxon>
    </lineage>
</organism>
<evidence type="ECO:0000259" key="3">
    <source>
        <dbReference type="SMART" id="SM01007"/>
    </source>
</evidence>
<dbReference type="RefSeq" id="WP_394846703.1">
    <property type="nucleotide sequence ID" value="NZ_CP089982.1"/>
</dbReference>
<feature type="domain" description="Class II aldolase/adducin N-terminal" evidence="3">
    <location>
        <begin position="28"/>
        <end position="231"/>
    </location>
</feature>
<dbReference type="InterPro" id="IPR002347">
    <property type="entry name" value="SDR_fam"/>
</dbReference>
<reference evidence="4 5" key="1">
    <citation type="submission" date="2021-12" db="EMBL/GenBank/DDBJ databases">
        <title>Discovery of the Pendulisporaceae a myxobacterial family with distinct sporulation behavior and unique specialized metabolism.</title>
        <authorList>
            <person name="Garcia R."/>
            <person name="Popoff A."/>
            <person name="Bader C.D."/>
            <person name="Loehr J."/>
            <person name="Walesch S."/>
            <person name="Walt C."/>
            <person name="Boldt J."/>
            <person name="Bunk B."/>
            <person name="Haeckl F.J.F.P.J."/>
            <person name="Gunesch A.P."/>
            <person name="Birkelbach J."/>
            <person name="Nuebel U."/>
            <person name="Pietschmann T."/>
            <person name="Bach T."/>
            <person name="Mueller R."/>
        </authorList>
    </citation>
    <scope>NUCLEOTIDE SEQUENCE [LARGE SCALE GENOMIC DNA]</scope>
    <source>
        <strain evidence="4 5">MSr12523</strain>
    </source>
</reference>
<sequence>MRSRYVDAEAAHFQQTLTSRGVAETVAARTYTARLLGQDASLVLHGGGNTSAKGVERDVFGEGVEVLYIKGSGSDLASIEPAGHPAVRLATLRKLRSLPALTDEQMVNELRLALLDAHAPNPSVETLLHAWLPARFVDHTHADAVLSIADQPDAERICSHVYGRGLVWVPYVMPGFELAKRCSDAFDAVVKKGETPTLIVLEKHGIFTFGETAKESYEAMIAAVTRAERYLTDSRRTTSFLPGQISPAGSLASSRHMLWGNSDRARLLPRIRGVLAKLAGEAGESGPLLSVRTTDTVLSFLERPDAEELVAIGCATPDHVIRTKPTAIFLSKPDYADLDEFRNRVEHAIVQYAHAYDNYFESMCRAKNVQRKKLDPWPRVILLPGVGICAVGRTLKEADIAADIYEHTVQVMTDAADIGTYEPVSRSDLFDMEYWSLEQAKLQLGKKAPAPLSGKIALVTGAASGIGQATAAKLLQLGAHVALLDRDGEALAHVHEGLAAKHGKRTALAITCDVTQSKSVIAATNSAVAFFGGLDIVVSNAGNAPEGRLDTARGEEVLRDSLEINLLAHNHVARAASEVMLAQGTGGVLLFNASKAAFNPGAGFGPYAVAKSALVGLMRQYAVDLGKYGIRSNAVNADRVRTQLFGGGLAESRAKNRGLTVDEYFRSNLLSREVEGEHVADAFVYLALAAVTTGCVITVDGGNSSAFPR</sequence>
<name>A0ABZ2KBM0_9BACT</name>
<comment type="similarity">
    <text evidence="1">Belongs to the short-chain dehydrogenases/reductases (SDR) family.</text>
</comment>
<gene>
    <name evidence="4" type="ORF">LZC95_04455</name>
</gene>
<evidence type="ECO:0000313" key="4">
    <source>
        <dbReference type="EMBL" id="WXA96091.1"/>
    </source>
</evidence>
<keyword evidence="5" id="KW-1185">Reference proteome</keyword>
<keyword evidence="2" id="KW-0560">Oxidoreductase</keyword>
<dbReference type="SUPFAM" id="SSF53639">
    <property type="entry name" value="AraD/HMP-PK domain-like"/>
    <property type="match status" value="1"/>
</dbReference>
<dbReference type="NCBIfam" id="NF006192">
    <property type="entry name" value="PRK08324.1-6"/>
    <property type="match status" value="1"/>
</dbReference>
<dbReference type="SMART" id="SM01007">
    <property type="entry name" value="Aldolase_II"/>
    <property type="match status" value="1"/>
</dbReference>
<dbReference type="PROSITE" id="PS00061">
    <property type="entry name" value="ADH_SHORT"/>
    <property type="match status" value="1"/>
</dbReference>
<protein>
    <submittedName>
        <fullName evidence="4">Bifunctional aldolase/short-chain dehydrogenase</fullName>
    </submittedName>
</protein>
<dbReference type="PRINTS" id="PR00081">
    <property type="entry name" value="GDHRDH"/>
</dbReference>